<keyword evidence="1" id="KW-0597">Phosphoprotein</keyword>
<feature type="domain" description="PH" evidence="3">
    <location>
        <begin position="101"/>
        <end position="213"/>
    </location>
</feature>
<feature type="domain" description="IRS-type PTB" evidence="4">
    <location>
        <begin position="241"/>
        <end position="347"/>
    </location>
</feature>
<dbReference type="SMART" id="SM01244">
    <property type="entry name" value="IRS"/>
    <property type="match status" value="1"/>
</dbReference>
<dbReference type="InterPro" id="IPR039011">
    <property type="entry name" value="IRS"/>
</dbReference>
<accession>A0A6A5E7M0</accession>
<dbReference type="Pfam" id="PF02174">
    <property type="entry name" value="IRS"/>
    <property type="match status" value="1"/>
</dbReference>
<protein>
    <recommendedName>
        <fullName evidence="7">IRS-type PTB domain-containing protein</fullName>
    </recommendedName>
</protein>
<dbReference type="Proteomes" id="UP000465112">
    <property type="component" value="Chromosome 24"/>
</dbReference>
<keyword evidence="6" id="KW-1185">Reference proteome</keyword>
<dbReference type="PANTHER" id="PTHR10614:SF8">
    <property type="entry name" value="INSULIN RECEPTOR SUBSTRATE 3"/>
    <property type="match status" value="1"/>
</dbReference>
<dbReference type="PANTHER" id="PTHR10614">
    <property type="entry name" value="INSULIN RECEPTOR SUBSTRATE"/>
    <property type="match status" value="1"/>
</dbReference>
<evidence type="ECO:0000256" key="1">
    <source>
        <dbReference type="ARBA" id="ARBA00022553"/>
    </source>
</evidence>
<dbReference type="GO" id="GO:0005158">
    <property type="term" value="F:insulin receptor binding"/>
    <property type="evidence" value="ECO:0007669"/>
    <property type="project" value="InterPro"/>
</dbReference>
<dbReference type="PRINTS" id="PR00628">
    <property type="entry name" value="INSULINRSI"/>
</dbReference>
<dbReference type="AlphaFoldDB" id="A0A6A5E7M0"/>
<evidence type="ECO:0000313" key="5">
    <source>
        <dbReference type="EMBL" id="KAF1371853.1"/>
    </source>
</evidence>
<dbReference type="InterPro" id="IPR001849">
    <property type="entry name" value="PH_domain"/>
</dbReference>
<dbReference type="Gene3D" id="2.30.29.30">
    <property type="entry name" value="Pleckstrin-homology domain (PH domain)/Phosphotyrosine-binding domain (PTB)"/>
    <property type="match status" value="2"/>
</dbReference>
<dbReference type="SMART" id="SM00233">
    <property type="entry name" value="PH"/>
    <property type="match status" value="1"/>
</dbReference>
<dbReference type="EMBL" id="VHII01000024">
    <property type="protein sequence ID" value="KAF1371853.1"/>
    <property type="molecule type" value="Genomic_DNA"/>
</dbReference>
<evidence type="ECO:0000256" key="2">
    <source>
        <dbReference type="SAM" id="MobiDB-lite"/>
    </source>
</evidence>
<feature type="compositionally biased region" description="Low complexity" evidence="2">
    <location>
        <begin position="17"/>
        <end position="33"/>
    </location>
</feature>
<feature type="region of interest" description="Disordered" evidence="2">
    <location>
        <begin position="525"/>
        <end position="657"/>
    </location>
</feature>
<dbReference type="OrthoDB" id="946068at2759"/>
<dbReference type="InterPro" id="IPR002404">
    <property type="entry name" value="IRS_PTB"/>
</dbReference>
<organism evidence="5 6">
    <name type="scientific">Perca fluviatilis</name>
    <name type="common">European perch</name>
    <dbReference type="NCBI Taxonomy" id="8168"/>
    <lineage>
        <taxon>Eukaryota</taxon>
        <taxon>Metazoa</taxon>
        <taxon>Chordata</taxon>
        <taxon>Craniata</taxon>
        <taxon>Vertebrata</taxon>
        <taxon>Euteleostomi</taxon>
        <taxon>Actinopterygii</taxon>
        <taxon>Neopterygii</taxon>
        <taxon>Teleostei</taxon>
        <taxon>Neoteleostei</taxon>
        <taxon>Acanthomorphata</taxon>
        <taxon>Eupercaria</taxon>
        <taxon>Perciformes</taxon>
        <taxon>Percoidei</taxon>
        <taxon>Percidae</taxon>
        <taxon>Percinae</taxon>
        <taxon>Perca</taxon>
    </lineage>
</organism>
<feature type="compositionally biased region" description="Polar residues" evidence="2">
    <location>
        <begin position="640"/>
        <end position="657"/>
    </location>
</feature>
<dbReference type="SMART" id="SM00310">
    <property type="entry name" value="PTBI"/>
    <property type="match status" value="1"/>
</dbReference>
<dbReference type="GO" id="GO:0005829">
    <property type="term" value="C:cytosol"/>
    <property type="evidence" value="ECO:0007669"/>
    <property type="project" value="TreeGrafter"/>
</dbReference>
<feature type="compositionally biased region" description="Polar residues" evidence="2">
    <location>
        <begin position="570"/>
        <end position="603"/>
    </location>
</feature>
<dbReference type="PROSITE" id="PS51064">
    <property type="entry name" value="IRS_PTB"/>
    <property type="match status" value="1"/>
</dbReference>
<gene>
    <name evidence="5" type="ORF">PFLUV_G00273670</name>
</gene>
<feature type="region of interest" description="Disordered" evidence="2">
    <location>
        <begin position="1"/>
        <end position="39"/>
    </location>
</feature>
<evidence type="ECO:0000259" key="3">
    <source>
        <dbReference type="PROSITE" id="PS50003"/>
    </source>
</evidence>
<dbReference type="PROSITE" id="PS50003">
    <property type="entry name" value="PH_DOMAIN"/>
    <property type="match status" value="1"/>
</dbReference>
<evidence type="ECO:0000313" key="6">
    <source>
        <dbReference type="Proteomes" id="UP000465112"/>
    </source>
</evidence>
<evidence type="ECO:0000259" key="4">
    <source>
        <dbReference type="PROSITE" id="PS51064"/>
    </source>
</evidence>
<sequence length="683" mass="75189">MNENAEGHSRCADQERSLPASTSPLSSSSCRSTQTWLPPDWPLRPSWTNYRPKEQDQASRHHYVEMQSSPASRFYEELFCASQTSNTLAGTLMASSLPQSDVVKQSSLGKLERNHTRYFVLRAGSHTGPSRLEWYKSQEKFTAVEKSAGKAALYGSSKQGVIYLRCCLGVSRSSSSRKGHTVALYAKDQTMVLVVENQWEQAEWYLAIKKLMEEEQKDEEHGEGFDEEDDGYCTLPPAASFKEVWPVTVKPRGLGYSKSLLGESRLCLTATSLTLVRVAACSDLPSVTIPLLSVRRFGHLDGSFFLELGRSALNGPGEIWMEARDQGNPAVAQHIHEVVRETVRALRALPDFSRSPTANPNHLQNLLASKRCRPKYRDKLVNVRPLGSRLALPPRNSEIQTSPTKCDLEPGKPHKTEPDSDPSPTAHLSPVRLHQSSVPETGSYMEMKTDHRLPINKGGDNDCRRTAVVTGDQCGVAASGMEGWEPGEEQGPGYMMMSPQGSRGPSVLPQDDYVTMASPHEHSWLAYSSPSSPSSSLQSSFNSSTSDRRSPLHPSHHQTNEHSGPRWLVTSVQQSETEAGQSQMSIGCSTQPQDDARQEQASAKQRLLPAQTRATSSPVRSVDGSGMLTPFAASGPGHSRSIQASPNSGTGRSSRLQAASRQFVRRYRLSFCLPCCLQAEDRH</sequence>
<comment type="caution">
    <text evidence="5">The sequence shown here is derived from an EMBL/GenBank/DDBJ whole genome shotgun (WGS) entry which is preliminary data.</text>
</comment>
<dbReference type="InterPro" id="IPR011993">
    <property type="entry name" value="PH-like_dom_sf"/>
</dbReference>
<dbReference type="CDD" id="cd01204">
    <property type="entry name" value="PTB_IRS"/>
    <property type="match status" value="1"/>
</dbReference>
<dbReference type="GO" id="GO:0043548">
    <property type="term" value="F:phosphatidylinositol 3-kinase binding"/>
    <property type="evidence" value="ECO:0007669"/>
    <property type="project" value="TreeGrafter"/>
</dbReference>
<evidence type="ECO:0008006" key="7">
    <source>
        <dbReference type="Google" id="ProtNLM"/>
    </source>
</evidence>
<feature type="compositionally biased region" description="Basic and acidic residues" evidence="2">
    <location>
        <begin position="406"/>
        <end position="418"/>
    </location>
</feature>
<feature type="region of interest" description="Disordered" evidence="2">
    <location>
        <begin position="387"/>
        <end position="435"/>
    </location>
</feature>
<proteinExistence type="predicted"/>
<dbReference type="GO" id="GO:0008286">
    <property type="term" value="P:insulin receptor signaling pathway"/>
    <property type="evidence" value="ECO:0007669"/>
    <property type="project" value="InterPro"/>
</dbReference>
<dbReference type="GO" id="GO:0005886">
    <property type="term" value="C:plasma membrane"/>
    <property type="evidence" value="ECO:0007669"/>
    <property type="project" value="TreeGrafter"/>
</dbReference>
<feature type="compositionally biased region" description="Low complexity" evidence="2">
    <location>
        <begin position="528"/>
        <end position="545"/>
    </location>
</feature>
<feature type="region of interest" description="Disordered" evidence="2">
    <location>
        <begin position="485"/>
        <end position="512"/>
    </location>
</feature>
<name>A0A6A5E7M0_PERFL</name>
<feature type="compositionally biased region" description="Basic and acidic residues" evidence="2">
    <location>
        <begin position="1"/>
        <end position="16"/>
    </location>
</feature>
<reference evidence="5 6" key="1">
    <citation type="submission" date="2019-06" db="EMBL/GenBank/DDBJ databases">
        <title>A chromosome-scale genome assembly of the European perch, Perca fluviatilis.</title>
        <authorList>
            <person name="Roques C."/>
            <person name="Zahm M."/>
            <person name="Cabau C."/>
            <person name="Klopp C."/>
            <person name="Bouchez O."/>
            <person name="Donnadieu C."/>
            <person name="Kuhl H."/>
            <person name="Gislard M."/>
            <person name="Guendouz S."/>
            <person name="Journot L."/>
            <person name="Haffray P."/>
            <person name="Bestin A."/>
            <person name="Morvezen R."/>
            <person name="Feron R."/>
            <person name="Wen M."/>
            <person name="Jouanno E."/>
            <person name="Herpin A."/>
            <person name="Schartl M."/>
            <person name="Postlethwait J."/>
            <person name="Schaerlinger B."/>
            <person name="Chardard D."/>
            <person name="Lecocq T."/>
            <person name="Poncet C."/>
            <person name="Jaffrelo L."/>
            <person name="Lampietro C."/>
            <person name="Guiguen Y."/>
        </authorList>
    </citation>
    <scope>NUCLEOTIDE SEQUENCE [LARGE SCALE GENOMIC DNA]</scope>
    <source>
        <tissue evidence="5">Blood</tissue>
    </source>
</reference>
<dbReference type="SUPFAM" id="SSF50729">
    <property type="entry name" value="PH domain-like"/>
    <property type="match status" value="2"/>
</dbReference>